<evidence type="ECO:0000313" key="1">
    <source>
        <dbReference type="EMBL" id="KAJ8678194.1"/>
    </source>
</evidence>
<sequence>MILNRIDDQTNKLRELRSQVNDYKTLVKNAVTEEIESREQHWSTEKELIMNRLNLLEEREENRSKREKKNNLVLRGLQLTTNDKKPEVSNFFTNELKVDVGIDDVSFFRTAKGSQLTIVKDSSFDEKRLVMQSRNNIADSQISITSDRTKKEKHKKI</sequence>
<dbReference type="EMBL" id="CM056742">
    <property type="protein sequence ID" value="KAJ8678194.1"/>
    <property type="molecule type" value="Genomic_DNA"/>
</dbReference>
<accession>A0ACC2P4F0</accession>
<proteinExistence type="predicted"/>
<protein>
    <submittedName>
        <fullName evidence="1">Uncharacterized protein</fullName>
    </submittedName>
</protein>
<reference evidence="1" key="1">
    <citation type="submission" date="2023-04" db="EMBL/GenBank/DDBJ databases">
        <title>A chromosome-level genome assembly of the parasitoid wasp Eretmocerus hayati.</title>
        <authorList>
            <person name="Zhong Y."/>
            <person name="Liu S."/>
            <person name="Liu Y."/>
        </authorList>
    </citation>
    <scope>NUCLEOTIDE SEQUENCE</scope>
    <source>
        <strain evidence="1">ZJU_SS_LIU_2023</strain>
    </source>
</reference>
<keyword evidence="2" id="KW-1185">Reference proteome</keyword>
<comment type="caution">
    <text evidence="1">The sequence shown here is derived from an EMBL/GenBank/DDBJ whole genome shotgun (WGS) entry which is preliminary data.</text>
</comment>
<organism evidence="1 2">
    <name type="scientific">Eretmocerus hayati</name>
    <dbReference type="NCBI Taxonomy" id="131215"/>
    <lineage>
        <taxon>Eukaryota</taxon>
        <taxon>Metazoa</taxon>
        <taxon>Ecdysozoa</taxon>
        <taxon>Arthropoda</taxon>
        <taxon>Hexapoda</taxon>
        <taxon>Insecta</taxon>
        <taxon>Pterygota</taxon>
        <taxon>Neoptera</taxon>
        <taxon>Endopterygota</taxon>
        <taxon>Hymenoptera</taxon>
        <taxon>Apocrita</taxon>
        <taxon>Proctotrupomorpha</taxon>
        <taxon>Chalcidoidea</taxon>
        <taxon>Aphelinidae</taxon>
        <taxon>Aphelininae</taxon>
        <taxon>Eretmocerus</taxon>
    </lineage>
</organism>
<evidence type="ECO:0000313" key="2">
    <source>
        <dbReference type="Proteomes" id="UP001239111"/>
    </source>
</evidence>
<name>A0ACC2P4F0_9HYME</name>
<gene>
    <name evidence="1" type="ORF">QAD02_013981</name>
</gene>
<dbReference type="Proteomes" id="UP001239111">
    <property type="component" value="Chromosome 2"/>
</dbReference>